<dbReference type="InterPro" id="IPR015422">
    <property type="entry name" value="PyrdxlP-dep_Trfase_small"/>
</dbReference>
<keyword evidence="3" id="KW-1185">Reference proteome</keyword>
<protein>
    <recommendedName>
        <fullName evidence="1">Aminotransferase class V domain-containing protein</fullName>
    </recommendedName>
</protein>
<dbReference type="Gene3D" id="3.90.1150.10">
    <property type="entry name" value="Aspartate Aminotransferase, domain 1"/>
    <property type="match status" value="1"/>
</dbReference>
<feature type="domain" description="Aminotransferase class V" evidence="1">
    <location>
        <begin position="37"/>
        <end position="460"/>
    </location>
</feature>
<organism evidence="2 3">
    <name type="scientific">Entamoeba nuttalli</name>
    <dbReference type="NCBI Taxonomy" id="412467"/>
    <lineage>
        <taxon>Eukaryota</taxon>
        <taxon>Amoebozoa</taxon>
        <taxon>Evosea</taxon>
        <taxon>Archamoebae</taxon>
        <taxon>Mastigamoebida</taxon>
        <taxon>Entamoebidae</taxon>
        <taxon>Entamoeba</taxon>
    </lineage>
</organism>
<reference evidence="2 3" key="1">
    <citation type="journal article" date="2019" name="PLoS Negl. Trop. Dis.">
        <title>Whole genome sequencing of Entamoeba nuttalli reveals mammalian host-related molecular signatures and a novel octapeptide-repeat surface protein.</title>
        <authorList>
            <person name="Tanaka M."/>
            <person name="Makiuchi T."/>
            <person name="Komiyama T."/>
            <person name="Shiina T."/>
            <person name="Osaki K."/>
            <person name="Tachibana H."/>
        </authorList>
    </citation>
    <scope>NUCLEOTIDE SEQUENCE [LARGE SCALE GENOMIC DNA]</scope>
    <source>
        <strain evidence="2 3">P19-061405</strain>
    </source>
</reference>
<name>A0ABQ0DR59_9EUKA</name>
<dbReference type="InterPro" id="IPR015421">
    <property type="entry name" value="PyrdxlP-dep_Trfase_major"/>
</dbReference>
<dbReference type="Gene3D" id="3.40.640.10">
    <property type="entry name" value="Type I PLP-dependent aspartate aminotransferase-like (Major domain)"/>
    <property type="match status" value="1"/>
</dbReference>
<dbReference type="PANTHER" id="PTHR14237:SF80">
    <property type="entry name" value="MOLYBDENUM COFACTOR SULFURASE"/>
    <property type="match status" value="1"/>
</dbReference>
<dbReference type="InterPro" id="IPR000192">
    <property type="entry name" value="Aminotrans_V_dom"/>
</dbReference>
<sequence>MLLLFITFCSAISLTELGYWNGVKRIRREFPYLENNVYLDYTASGLHQVSQLKDFYYDVSKKLYGNAHSISPSSINTDTVVKQMRKRILKYFNANPKEYDVIFTSGATEALKIVGENFPFTPASVFLYLLQNHNSVLGIREYASHANATWGYFTEEDPEQQWKSVLDKLNKLQTTNVTHHLIAFPGEDNFNGAKFPLDWICKINSLSNNKHKFHVLLDAAALVPSAKLDLTKYHPDFVSISFYKMFGFPTGVGCLIIKKEVAKELKISYFGGGTVVMAAADRDWKVFPDYLPPKYEAGTLNFLGILGLKHAFNHFPNIDIIHKHTYALTRVLFTELNKLTYSNGTKAIEIYGNHNHSTYENQGPIVTFNILNSKYKYNGIFPKHVPLLTINEFLAKKNIHVRVGCTCNPGSCLNSLNVTSLAAAAVTNPNTPVDTTLEGKQYGAVRVSIGYPTTIGDIRKFIRAIKEFIKMVE</sequence>
<evidence type="ECO:0000313" key="2">
    <source>
        <dbReference type="EMBL" id="GAB1225243.1"/>
    </source>
</evidence>
<evidence type="ECO:0000259" key="1">
    <source>
        <dbReference type="Pfam" id="PF00266"/>
    </source>
</evidence>
<dbReference type="InterPro" id="IPR015424">
    <property type="entry name" value="PyrdxlP-dep_Trfase"/>
</dbReference>
<dbReference type="EMBL" id="BAAFRS010000248">
    <property type="protein sequence ID" value="GAB1225243.1"/>
    <property type="molecule type" value="Genomic_DNA"/>
</dbReference>
<dbReference type="SUPFAM" id="SSF53383">
    <property type="entry name" value="PLP-dependent transferases"/>
    <property type="match status" value="1"/>
</dbReference>
<dbReference type="Proteomes" id="UP001628156">
    <property type="component" value="Unassembled WGS sequence"/>
</dbReference>
<accession>A0ABQ0DR59</accession>
<comment type="caution">
    <text evidence="2">The sequence shown here is derived from an EMBL/GenBank/DDBJ whole genome shotgun (WGS) entry which is preliminary data.</text>
</comment>
<gene>
    <name evidence="2" type="ORF">ENUP19_0248G0013</name>
</gene>
<evidence type="ECO:0000313" key="3">
    <source>
        <dbReference type="Proteomes" id="UP001628156"/>
    </source>
</evidence>
<proteinExistence type="predicted"/>
<dbReference type="Pfam" id="PF00266">
    <property type="entry name" value="Aminotran_5"/>
    <property type="match status" value="1"/>
</dbReference>
<dbReference type="PANTHER" id="PTHR14237">
    <property type="entry name" value="MOLYBDOPTERIN COFACTOR SULFURASE MOSC"/>
    <property type="match status" value="1"/>
</dbReference>